<dbReference type="PRINTS" id="PR00449">
    <property type="entry name" value="RASTRNSFRMNG"/>
</dbReference>
<evidence type="ECO:0000313" key="1">
    <source>
        <dbReference type="EMBL" id="KAJ3033997.1"/>
    </source>
</evidence>
<accession>A0AAD5S8L0</accession>
<comment type="caution">
    <text evidence="1">The sequence shown here is derived from an EMBL/GenBank/DDBJ whole genome shotgun (WGS) entry which is preliminary data.</text>
</comment>
<dbReference type="GO" id="GO:0003924">
    <property type="term" value="F:GTPase activity"/>
    <property type="evidence" value="ECO:0007669"/>
    <property type="project" value="InterPro"/>
</dbReference>
<evidence type="ECO:0000313" key="2">
    <source>
        <dbReference type="Proteomes" id="UP001212841"/>
    </source>
</evidence>
<dbReference type="InterPro" id="IPR050209">
    <property type="entry name" value="Rab_GTPases_membrane_traffic"/>
</dbReference>
<dbReference type="GO" id="GO:0005525">
    <property type="term" value="F:GTP binding"/>
    <property type="evidence" value="ECO:0007669"/>
    <property type="project" value="InterPro"/>
</dbReference>
<dbReference type="SMART" id="SM00173">
    <property type="entry name" value="RAS"/>
    <property type="match status" value="1"/>
</dbReference>
<dbReference type="PROSITE" id="PS51419">
    <property type="entry name" value="RAB"/>
    <property type="match status" value="1"/>
</dbReference>
<feature type="non-terminal residue" evidence="1">
    <location>
        <position position="1"/>
    </location>
</feature>
<dbReference type="Proteomes" id="UP001212841">
    <property type="component" value="Unassembled WGS sequence"/>
</dbReference>
<organism evidence="1 2">
    <name type="scientific">Rhizophlyctis rosea</name>
    <dbReference type="NCBI Taxonomy" id="64517"/>
    <lineage>
        <taxon>Eukaryota</taxon>
        <taxon>Fungi</taxon>
        <taxon>Fungi incertae sedis</taxon>
        <taxon>Chytridiomycota</taxon>
        <taxon>Chytridiomycota incertae sedis</taxon>
        <taxon>Chytridiomycetes</taxon>
        <taxon>Rhizophlyctidales</taxon>
        <taxon>Rhizophlyctidaceae</taxon>
        <taxon>Rhizophlyctis</taxon>
    </lineage>
</organism>
<dbReference type="Gene3D" id="3.40.50.300">
    <property type="entry name" value="P-loop containing nucleotide triphosphate hydrolases"/>
    <property type="match status" value="1"/>
</dbReference>
<dbReference type="PROSITE" id="PS51421">
    <property type="entry name" value="RAS"/>
    <property type="match status" value="1"/>
</dbReference>
<reference evidence="1" key="1">
    <citation type="submission" date="2020-05" db="EMBL/GenBank/DDBJ databases">
        <title>Phylogenomic resolution of chytrid fungi.</title>
        <authorList>
            <person name="Stajich J.E."/>
            <person name="Amses K."/>
            <person name="Simmons R."/>
            <person name="Seto K."/>
            <person name="Myers J."/>
            <person name="Bonds A."/>
            <person name="Quandt C.A."/>
            <person name="Barry K."/>
            <person name="Liu P."/>
            <person name="Grigoriev I."/>
            <person name="Longcore J.E."/>
            <person name="James T.Y."/>
        </authorList>
    </citation>
    <scope>NUCLEOTIDE SEQUENCE</scope>
    <source>
        <strain evidence="1">JEL0318</strain>
    </source>
</reference>
<dbReference type="Pfam" id="PF00071">
    <property type="entry name" value="Ras"/>
    <property type="match status" value="1"/>
</dbReference>
<proteinExistence type="predicted"/>
<dbReference type="SMART" id="SM00175">
    <property type="entry name" value="RAB"/>
    <property type="match status" value="1"/>
</dbReference>
<dbReference type="EMBL" id="JADGJD010002214">
    <property type="protein sequence ID" value="KAJ3033997.1"/>
    <property type="molecule type" value="Genomic_DNA"/>
</dbReference>
<dbReference type="AlphaFoldDB" id="A0AAD5S8L0"/>
<dbReference type="InterPro" id="IPR001806">
    <property type="entry name" value="Small_GTPase"/>
</dbReference>
<dbReference type="SUPFAM" id="SSF52540">
    <property type="entry name" value="P-loop containing nucleoside triphosphate hydrolases"/>
    <property type="match status" value="1"/>
</dbReference>
<dbReference type="PANTHER" id="PTHR47979">
    <property type="entry name" value="DRAB11-RELATED"/>
    <property type="match status" value="1"/>
</dbReference>
<gene>
    <name evidence="1" type="ORF">HK097_004651</name>
</gene>
<keyword evidence="2" id="KW-1185">Reference proteome</keyword>
<name>A0AAD5S8L0_9FUNG</name>
<sequence length="125" mass="14155">MTRRDTFQHLVSWLEDVRQHGNEEIRTVLVANKADLQSRRQVSREEGESFAKKHGLLYLETSAKTGENVDEAFMNLASTIYDSLNLSRDVSDLTDADLRRLEKHGVKIGPRRPPNLLALPQGVEG</sequence>
<dbReference type="InterPro" id="IPR027417">
    <property type="entry name" value="P-loop_NTPase"/>
</dbReference>
<protein>
    <submittedName>
        <fullName evidence="1">Uncharacterized protein</fullName>
    </submittedName>
</protein>